<evidence type="ECO:0000256" key="1">
    <source>
        <dbReference type="PROSITE-ProRule" id="PRU00042"/>
    </source>
</evidence>
<dbReference type="PROSITE" id="PS00028">
    <property type="entry name" value="ZINC_FINGER_C2H2_1"/>
    <property type="match status" value="1"/>
</dbReference>
<feature type="compositionally biased region" description="Basic residues" evidence="2">
    <location>
        <begin position="467"/>
        <end position="479"/>
    </location>
</feature>
<dbReference type="Proteomes" id="UP000807504">
    <property type="component" value="Unassembled WGS sequence"/>
</dbReference>
<evidence type="ECO:0000313" key="5">
    <source>
        <dbReference type="Proteomes" id="UP000807504"/>
    </source>
</evidence>
<dbReference type="GO" id="GO:0000492">
    <property type="term" value="P:box C/D snoRNP assembly"/>
    <property type="evidence" value="ECO:0007669"/>
    <property type="project" value="TreeGrafter"/>
</dbReference>
<keyword evidence="5" id="KW-1185">Reference proteome</keyword>
<feature type="compositionally biased region" description="Polar residues" evidence="2">
    <location>
        <begin position="256"/>
        <end position="269"/>
    </location>
</feature>
<keyword evidence="1" id="KW-0479">Metal-binding</keyword>
<feature type="compositionally biased region" description="Polar residues" evidence="2">
    <location>
        <begin position="214"/>
        <end position="226"/>
    </location>
</feature>
<organism evidence="4 5">
    <name type="scientific">Argiope bruennichi</name>
    <name type="common">Wasp spider</name>
    <name type="synonym">Aranea bruennichi</name>
    <dbReference type="NCBI Taxonomy" id="94029"/>
    <lineage>
        <taxon>Eukaryota</taxon>
        <taxon>Metazoa</taxon>
        <taxon>Ecdysozoa</taxon>
        <taxon>Arthropoda</taxon>
        <taxon>Chelicerata</taxon>
        <taxon>Arachnida</taxon>
        <taxon>Araneae</taxon>
        <taxon>Araneomorphae</taxon>
        <taxon>Entelegynae</taxon>
        <taxon>Araneoidea</taxon>
        <taxon>Araneidae</taxon>
        <taxon>Argiope</taxon>
    </lineage>
</organism>
<dbReference type="InterPro" id="IPR019496">
    <property type="entry name" value="NUFIP1_cons_dom"/>
</dbReference>
<feature type="region of interest" description="Disordered" evidence="2">
    <location>
        <begin position="256"/>
        <end position="277"/>
    </location>
</feature>
<dbReference type="SUPFAM" id="SSF57667">
    <property type="entry name" value="beta-beta-alpha zinc fingers"/>
    <property type="match status" value="1"/>
</dbReference>
<name>A0A8T0E095_ARGBR</name>
<proteinExistence type="predicted"/>
<evidence type="ECO:0000256" key="2">
    <source>
        <dbReference type="SAM" id="MobiDB-lite"/>
    </source>
</evidence>
<evidence type="ECO:0000259" key="3">
    <source>
        <dbReference type="PROSITE" id="PS50157"/>
    </source>
</evidence>
<keyword evidence="1" id="KW-0863">Zinc-finger</keyword>
<protein>
    <submittedName>
        <fullName evidence="4">Nuclear fragile X mental like protein</fullName>
    </submittedName>
</protein>
<dbReference type="GO" id="GO:0003723">
    <property type="term" value="F:RNA binding"/>
    <property type="evidence" value="ECO:0007669"/>
    <property type="project" value="InterPro"/>
</dbReference>
<dbReference type="PANTHER" id="PTHR13309">
    <property type="entry name" value="NUCLEAR FRAGILE X MENTAL RETARDATION PROTEIN INTERACTING PROTEIN 1"/>
    <property type="match status" value="1"/>
</dbReference>
<feature type="compositionally biased region" description="Low complexity" evidence="2">
    <location>
        <begin position="151"/>
        <end position="163"/>
    </location>
</feature>
<feature type="region of interest" description="Disordered" evidence="2">
    <location>
        <begin position="139"/>
        <end position="240"/>
    </location>
</feature>
<feature type="compositionally biased region" description="Polar residues" evidence="2">
    <location>
        <begin position="715"/>
        <end position="725"/>
    </location>
</feature>
<dbReference type="InterPro" id="IPR039136">
    <property type="entry name" value="NUFIP1-like"/>
</dbReference>
<reference evidence="4" key="1">
    <citation type="journal article" date="2020" name="bioRxiv">
        <title>Chromosome-level reference genome of the European wasp spider Argiope bruennichi: a resource for studies on range expansion and evolutionary adaptation.</title>
        <authorList>
            <person name="Sheffer M.M."/>
            <person name="Hoppe A."/>
            <person name="Krehenwinkel H."/>
            <person name="Uhl G."/>
            <person name="Kuss A.W."/>
            <person name="Jensen L."/>
            <person name="Jensen C."/>
            <person name="Gillespie R.G."/>
            <person name="Hoff K.J."/>
            <person name="Prost S."/>
        </authorList>
    </citation>
    <scope>NUCLEOTIDE SEQUENCE</scope>
</reference>
<accession>A0A8T0E095</accession>
<dbReference type="InterPro" id="IPR013087">
    <property type="entry name" value="Znf_C2H2_type"/>
</dbReference>
<dbReference type="PANTHER" id="PTHR13309:SF0">
    <property type="entry name" value="FMR1-INTERACTING PROTEIN NUFIP1"/>
    <property type="match status" value="1"/>
</dbReference>
<dbReference type="PROSITE" id="PS50157">
    <property type="entry name" value="ZINC_FINGER_C2H2_2"/>
    <property type="match status" value="1"/>
</dbReference>
<reference evidence="4" key="2">
    <citation type="submission" date="2020-06" db="EMBL/GenBank/DDBJ databases">
        <authorList>
            <person name="Sheffer M."/>
        </authorList>
    </citation>
    <scope>NUCLEOTIDE SEQUENCE</scope>
</reference>
<comment type="caution">
    <text evidence="4">The sequence shown here is derived from an EMBL/GenBank/DDBJ whole genome shotgun (WGS) entry which is preliminary data.</text>
</comment>
<feature type="region of interest" description="Disordered" evidence="2">
    <location>
        <begin position="621"/>
        <end position="725"/>
    </location>
</feature>
<feature type="compositionally biased region" description="Acidic residues" evidence="2">
    <location>
        <begin position="562"/>
        <end position="578"/>
    </location>
</feature>
<evidence type="ECO:0000313" key="4">
    <source>
        <dbReference type="EMBL" id="KAF8764198.1"/>
    </source>
</evidence>
<dbReference type="Pfam" id="PF10453">
    <property type="entry name" value="NUFIP1"/>
    <property type="match status" value="1"/>
</dbReference>
<feature type="compositionally biased region" description="Basic and acidic residues" evidence="2">
    <location>
        <begin position="640"/>
        <end position="661"/>
    </location>
</feature>
<sequence>MKEFLGKKMFNFACGSGHVSLPPNGNIATSNFNVNVGVPQSPTVNMSQNPLSFLSVPPPNLLASQHVFPSTINTSASPAFFSSNMAVRPIQPFVNSSGTNVPDFKIFQNLPPNQGQSVNIYPNNMQNFGNAGFSASNGHAMYPGTFSQPGNTLNHNQNPNNDNRPQAQRFNPWSPPPSNISNFSGNAVQNCPKFQSSNRNNRWSDRSRNSSTSEVSQNGNISSKFNGSKPKASDINPWMKPPTSFAEISFNNYGNGASHVQSQPQTSGYNSKESSSWKVNSNSNFKFSNHHGKQHQSNWKSGNFSGMKNNQNSTSFQHFGNSFKNFHNNKFQGRKNNNFKVKEDNGPNKPYACDTCDRAFAAEQELKLHLSEHIKCNAGNCDFEAHPKIVALHKKMQHETGYAEAINKLKDAEEIAKWRAERKRRFPTAENIRKRKAEQAEKEARGEVIETKDFGKMKKPRLENRFNRRHNRTDRRKRQFNNTNVHFKNERLLSTPKATSNASLDSDSDSDEDSHIKIRQFPGLIYLKENPVVQKPKEVVINNPEEIDSGKPVQNELSSVADDNEEEKVFNSDDEDPVEIPVDKSSPVVDVFSAKEDSDDEPPCEIPSGKCIETVLLETKESDVHEINDDSDDEPPSELPSRKCIETELLESKESNTHEINDDSEGDSPIEMPVAKVPLNEISNSDDLISKDKPSGKHSRDNAARSNRKFDRNQNKYSNRQNVVDQTPVRKSTLLEKLLADDIRHERNIIMQCVRYIVKNNFFDD</sequence>
<feature type="domain" description="C2H2-type" evidence="3">
    <location>
        <begin position="351"/>
        <end position="373"/>
    </location>
</feature>
<dbReference type="EMBL" id="JABXBU010002231">
    <property type="protein sequence ID" value="KAF8764198.1"/>
    <property type="molecule type" value="Genomic_DNA"/>
</dbReference>
<dbReference type="GO" id="GO:0005634">
    <property type="term" value="C:nucleus"/>
    <property type="evidence" value="ECO:0007669"/>
    <property type="project" value="TreeGrafter"/>
</dbReference>
<dbReference type="GO" id="GO:0008270">
    <property type="term" value="F:zinc ion binding"/>
    <property type="evidence" value="ECO:0007669"/>
    <property type="project" value="UniProtKB-KW"/>
</dbReference>
<feature type="region of interest" description="Disordered" evidence="2">
    <location>
        <begin position="546"/>
        <end position="588"/>
    </location>
</feature>
<gene>
    <name evidence="4" type="ORF">HNY73_022297</name>
</gene>
<feature type="compositionally biased region" description="Basic and acidic residues" evidence="2">
    <location>
        <begin position="688"/>
        <end position="714"/>
    </location>
</feature>
<dbReference type="AlphaFoldDB" id="A0A8T0E095"/>
<dbReference type="SMART" id="SM00355">
    <property type="entry name" value="ZnF_C2H2"/>
    <property type="match status" value="2"/>
</dbReference>
<feature type="region of interest" description="Disordered" evidence="2">
    <location>
        <begin position="467"/>
        <end position="514"/>
    </location>
</feature>
<dbReference type="InterPro" id="IPR036236">
    <property type="entry name" value="Znf_C2H2_sf"/>
</dbReference>
<keyword evidence="1" id="KW-0862">Zinc</keyword>